<dbReference type="PIRSF" id="PIRSF032131">
    <property type="entry name" value="UCP032131"/>
    <property type="match status" value="1"/>
</dbReference>
<dbReference type="EMBL" id="LT960614">
    <property type="protein sequence ID" value="SON57348.1"/>
    <property type="molecule type" value="Genomic_DNA"/>
</dbReference>
<sequence>MIRYQLTCIEGHGFDGWFRSSADFDDQEARGLLACPMCGSSHVKKALMAPSVVASPETARRQEAESGQTSGSEAGPAAEPAAMPVPAPTVALPSATTEKMAEMISALREIRQKLVENSEDVGSRFPEEARRIHYGEAPQRGIHGAASPEDAKALADEGIDILALPMLPEDRN</sequence>
<accession>A0A2C9DB39</accession>
<proteinExistence type="predicted"/>
<evidence type="ECO:0000256" key="1">
    <source>
        <dbReference type="SAM" id="MobiDB-lite"/>
    </source>
</evidence>
<protein>
    <submittedName>
        <fullName evidence="2">Uncharacterized protein</fullName>
    </submittedName>
</protein>
<dbReference type="OrthoDB" id="9799894at2"/>
<dbReference type="Pfam" id="PF06676">
    <property type="entry name" value="DUF1178"/>
    <property type="match status" value="1"/>
</dbReference>
<name>A0A2C9DB39_9HYPH</name>
<organism evidence="2 3">
    <name type="scientific">Hartmannibacter diazotrophicus</name>
    <dbReference type="NCBI Taxonomy" id="1482074"/>
    <lineage>
        <taxon>Bacteria</taxon>
        <taxon>Pseudomonadati</taxon>
        <taxon>Pseudomonadota</taxon>
        <taxon>Alphaproteobacteria</taxon>
        <taxon>Hyphomicrobiales</taxon>
        <taxon>Pleomorphomonadaceae</taxon>
        <taxon>Hartmannibacter</taxon>
    </lineage>
</organism>
<dbReference type="Proteomes" id="UP000223606">
    <property type="component" value="Chromosome 1"/>
</dbReference>
<dbReference type="RefSeq" id="WP_099557621.1">
    <property type="nucleotide sequence ID" value="NZ_LT960614.1"/>
</dbReference>
<dbReference type="InterPro" id="IPR009562">
    <property type="entry name" value="DUF1178"/>
</dbReference>
<feature type="region of interest" description="Disordered" evidence="1">
    <location>
        <begin position="53"/>
        <end position="89"/>
    </location>
</feature>
<evidence type="ECO:0000313" key="3">
    <source>
        <dbReference type="Proteomes" id="UP000223606"/>
    </source>
</evidence>
<evidence type="ECO:0000313" key="2">
    <source>
        <dbReference type="EMBL" id="SON57348.1"/>
    </source>
</evidence>
<dbReference type="AlphaFoldDB" id="A0A2C9DB39"/>
<gene>
    <name evidence="2" type="ORF">HDIA_3807</name>
</gene>
<keyword evidence="3" id="KW-1185">Reference proteome</keyword>
<reference evidence="3" key="1">
    <citation type="submission" date="2017-09" db="EMBL/GenBank/DDBJ databases">
        <title>Genome sequence of Nannocystis excedens DSM 71.</title>
        <authorList>
            <person name="Blom J."/>
        </authorList>
    </citation>
    <scope>NUCLEOTIDE SEQUENCE [LARGE SCALE GENOMIC DNA]</scope>
    <source>
        <strain evidence="3">type strain: E19</strain>
    </source>
</reference>
<feature type="compositionally biased region" description="Low complexity" evidence="1">
    <location>
        <begin position="74"/>
        <end position="89"/>
    </location>
</feature>
<dbReference type="KEGG" id="hdi:HDIA_3807"/>